<dbReference type="EMBL" id="BMAV01001410">
    <property type="protein sequence ID" value="GFY39523.1"/>
    <property type="molecule type" value="Genomic_DNA"/>
</dbReference>
<keyword evidence="2" id="KW-1185">Reference proteome</keyword>
<comment type="caution">
    <text evidence="1">The sequence shown here is derived from an EMBL/GenBank/DDBJ whole genome shotgun (WGS) entry which is preliminary data.</text>
</comment>
<sequence>MIFLPTCNCLPTHQFPHGECICAKPTLPLFPTGSKISRNPLGKLGGEITDCPRDERRANRLGGRLLACIPRTFRPECQGRDLRDANGRGPGSINLLTCHTLAC</sequence>
<dbReference type="AlphaFoldDB" id="A0A8X6WQI8"/>
<name>A0A8X6WQI8_9ARAC</name>
<gene>
    <name evidence="1" type="ORF">TNIN_76921</name>
</gene>
<protein>
    <submittedName>
        <fullName evidence="1">Uncharacterized protein</fullName>
    </submittedName>
</protein>
<evidence type="ECO:0000313" key="1">
    <source>
        <dbReference type="EMBL" id="GFY39523.1"/>
    </source>
</evidence>
<dbReference type="Proteomes" id="UP000886998">
    <property type="component" value="Unassembled WGS sequence"/>
</dbReference>
<evidence type="ECO:0000313" key="2">
    <source>
        <dbReference type="Proteomes" id="UP000886998"/>
    </source>
</evidence>
<organism evidence="1 2">
    <name type="scientific">Trichonephila inaurata madagascariensis</name>
    <dbReference type="NCBI Taxonomy" id="2747483"/>
    <lineage>
        <taxon>Eukaryota</taxon>
        <taxon>Metazoa</taxon>
        <taxon>Ecdysozoa</taxon>
        <taxon>Arthropoda</taxon>
        <taxon>Chelicerata</taxon>
        <taxon>Arachnida</taxon>
        <taxon>Araneae</taxon>
        <taxon>Araneomorphae</taxon>
        <taxon>Entelegynae</taxon>
        <taxon>Araneoidea</taxon>
        <taxon>Nephilidae</taxon>
        <taxon>Trichonephila</taxon>
        <taxon>Trichonephila inaurata</taxon>
    </lineage>
</organism>
<accession>A0A8X6WQI8</accession>
<reference evidence="1" key="1">
    <citation type="submission" date="2020-08" db="EMBL/GenBank/DDBJ databases">
        <title>Multicomponent nature underlies the extraordinary mechanical properties of spider dragline silk.</title>
        <authorList>
            <person name="Kono N."/>
            <person name="Nakamura H."/>
            <person name="Mori M."/>
            <person name="Yoshida Y."/>
            <person name="Ohtoshi R."/>
            <person name="Malay A.D."/>
            <person name="Moran D.A.P."/>
            <person name="Tomita M."/>
            <person name="Numata K."/>
            <person name="Arakawa K."/>
        </authorList>
    </citation>
    <scope>NUCLEOTIDE SEQUENCE</scope>
</reference>
<proteinExistence type="predicted"/>